<evidence type="ECO:0000256" key="1">
    <source>
        <dbReference type="ARBA" id="ARBA00004370"/>
    </source>
</evidence>
<evidence type="ECO:0000256" key="5">
    <source>
        <dbReference type="SAM" id="Phobius"/>
    </source>
</evidence>
<evidence type="ECO:0000313" key="7">
    <source>
        <dbReference type="EMBL" id="ROT38820.1"/>
    </source>
</evidence>
<accession>A0A3N2PWE2</accession>
<evidence type="ECO:0000256" key="2">
    <source>
        <dbReference type="ARBA" id="ARBA00022692"/>
    </source>
</evidence>
<feature type="transmembrane region" description="Helical" evidence="5">
    <location>
        <begin position="165"/>
        <end position="183"/>
    </location>
</feature>
<evidence type="ECO:0000259" key="6">
    <source>
        <dbReference type="Pfam" id="PF04116"/>
    </source>
</evidence>
<dbReference type="GO" id="GO:0016020">
    <property type="term" value="C:membrane"/>
    <property type="evidence" value="ECO:0007669"/>
    <property type="project" value="UniProtKB-SubCell"/>
</dbReference>
<dbReference type="GeneID" id="39580452"/>
<keyword evidence="4 5" id="KW-0472">Membrane</keyword>
<evidence type="ECO:0000256" key="4">
    <source>
        <dbReference type="ARBA" id="ARBA00023136"/>
    </source>
</evidence>
<reference evidence="7 8" key="1">
    <citation type="journal article" date="2018" name="Mol. Ecol.">
        <title>The obligate alkalophilic soda-lake fungus Sodiomyces alkalinus has shifted to a protein diet.</title>
        <authorList>
            <person name="Grum-Grzhimaylo A.A."/>
            <person name="Falkoski D.L."/>
            <person name="van den Heuvel J."/>
            <person name="Valero-Jimenez C.A."/>
            <person name="Min B."/>
            <person name="Choi I.G."/>
            <person name="Lipzen A."/>
            <person name="Daum C.G."/>
            <person name="Aanen D.K."/>
            <person name="Tsang A."/>
            <person name="Henrissat B."/>
            <person name="Bilanenko E.N."/>
            <person name="de Vries R.P."/>
            <person name="van Kan J.A.L."/>
            <person name="Grigoriev I.V."/>
            <person name="Debets A.J.M."/>
        </authorList>
    </citation>
    <scope>NUCLEOTIDE SEQUENCE [LARGE SCALE GENOMIC DNA]</scope>
    <source>
        <strain evidence="7 8">F11</strain>
    </source>
</reference>
<comment type="subcellular location">
    <subcellularLocation>
        <location evidence="1">Membrane</location>
    </subcellularLocation>
</comment>
<name>A0A3N2PWE2_SODAK</name>
<dbReference type="GO" id="GO:0008610">
    <property type="term" value="P:lipid biosynthetic process"/>
    <property type="evidence" value="ECO:0007669"/>
    <property type="project" value="InterPro"/>
</dbReference>
<dbReference type="AlphaFoldDB" id="A0A3N2PWE2"/>
<dbReference type="Proteomes" id="UP000272025">
    <property type="component" value="Unassembled WGS sequence"/>
</dbReference>
<dbReference type="OrthoDB" id="6354873at2759"/>
<sequence>MDIALEIIDTYVADHIYAWLMPAHPAPYDLARDGFANATTGTFSGWQYKPATHYLHLEPSEAAYMSAWPRDNIYRQAITLYFVTLILGFLLYFVFATLSFFFIFDKATLKHPRFLKNQIRLEIKQATFAMPTMALLTMLLFLVDIRGYAKLYDTTEDGPGRWYDFAQIPLFICFTDFCIYWIHRGLHHPLVYKHLHKPHHKWIMPTPYASHAFHPLDGFAQSLPYHIYPLLFPLHKLAYIALFISVNFWSILIHDGEYLANNPVINGSACHTAHHLYFNYNYGQFTTLWDRLGGSYRKPDPEWFNKETKMSETTWKSGIKEMEKIRVQVEGEDDRAYLTQGSKKNN</sequence>
<protein>
    <submittedName>
        <fullName evidence="7">Fatty acid hydroxylase superfamily protein</fullName>
    </submittedName>
</protein>
<feature type="transmembrane region" description="Helical" evidence="5">
    <location>
        <begin position="78"/>
        <end position="104"/>
    </location>
</feature>
<dbReference type="GO" id="GO:0005506">
    <property type="term" value="F:iron ion binding"/>
    <property type="evidence" value="ECO:0007669"/>
    <property type="project" value="InterPro"/>
</dbReference>
<feature type="domain" description="Fatty acid hydroxylase" evidence="6">
    <location>
        <begin position="170"/>
        <end position="294"/>
    </location>
</feature>
<keyword evidence="8" id="KW-1185">Reference proteome</keyword>
<dbReference type="PANTHER" id="PTHR11863">
    <property type="entry name" value="STEROL DESATURASE"/>
    <property type="match status" value="1"/>
</dbReference>
<dbReference type="STRING" id="1314773.A0A3N2PWE2"/>
<dbReference type="InterPro" id="IPR050307">
    <property type="entry name" value="Sterol_Desaturase_Related"/>
</dbReference>
<feature type="transmembrane region" description="Helical" evidence="5">
    <location>
        <begin position="125"/>
        <end position="145"/>
    </location>
</feature>
<keyword evidence="3 5" id="KW-1133">Transmembrane helix</keyword>
<dbReference type="InterPro" id="IPR006694">
    <property type="entry name" value="Fatty_acid_hydroxylase"/>
</dbReference>
<evidence type="ECO:0000313" key="8">
    <source>
        <dbReference type="Proteomes" id="UP000272025"/>
    </source>
</evidence>
<evidence type="ECO:0000256" key="3">
    <source>
        <dbReference type="ARBA" id="ARBA00022989"/>
    </source>
</evidence>
<proteinExistence type="predicted"/>
<gene>
    <name evidence="7" type="ORF">SODALDRAFT_333447</name>
</gene>
<dbReference type="EMBL" id="ML119055">
    <property type="protein sequence ID" value="ROT38820.1"/>
    <property type="molecule type" value="Genomic_DNA"/>
</dbReference>
<dbReference type="Pfam" id="PF04116">
    <property type="entry name" value="FA_hydroxylase"/>
    <property type="match status" value="1"/>
</dbReference>
<keyword evidence="2 5" id="KW-0812">Transmembrane</keyword>
<organism evidence="7 8">
    <name type="scientific">Sodiomyces alkalinus (strain CBS 110278 / VKM F-3762 / F11)</name>
    <name type="common">Alkaliphilic filamentous fungus</name>
    <dbReference type="NCBI Taxonomy" id="1314773"/>
    <lineage>
        <taxon>Eukaryota</taxon>
        <taxon>Fungi</taxon>
        <taxon>Dikarya</taxon>
        <taxon>Ascomycota</taxon>
        <taxon>Pezizomycotina</taxon>
        <taxon>Sordariomycetes</taxon>
        <taxon>Hypocreomycetidae</taxon>
        <taxon>Glomerellales</taxon>
        <taxon>Plectosphaerellaceae</taxon>
        <taxon>Sodiomyces</taxon>
    </lineage>
</organism>
<dbReference type="RefSeq" id="XP_028466626.1">
    <property type="nucleotide sequence ID" value="XM_028611974.1"/>
</dbReference>
<dbReference type="GO" id="GO:0016491">
    <property type="term" value="F:oxidoreductase activity"/>
    <property type="evidence" value="ECO:0007669"/>
    <property type="project" value="InterPro"/>
</dbReference>